<comment type="caution">
    <text evidence="4">The sequence shown here is derived from an EMBL/GenBank/DDBJ whole genome shotgun (WGS) entry which is preliminary data.</text>
</comment>
<evidence type="ECO:0000313" key="5">
    <source>
        <dbReference type="Proteomes" id="UP001499933"/>
    </source>
</evidence>
<dbReference type="Gene3D" id="2.160.20.120">
    <property type="match status" value="1"/>
</dbReference>
<name>A0ABN2QHL0_9MICO</name>
<evidence type="ECO:0000259" key="3">
    <source>
        <dbReference type="Pfam" id="PF10988"/>
    </source>
</evidence>
<feature type="region of interest" description="Disordered" evidence="1">
    <location>
        <begin position="210"/>
        <end position="235"/>
    </location>
</feature>
<accession>A0ABN2QHL0</accession>
<sequence length="235" mass="23371">MRTVRPAAALIAAASALLLAGCMPIVDPGPMTSETRDIAEVSTVVLDSSGDISITEGAPSLVIRASKGALPRLTSDVSGDKLVLGTTPGTGLGLGKVHYELTLPHLETIELNGSGDVDASVSAAGTVRLELGGSGDVGWTGLDADRVEIGLSGSGNVQLKGAAKELAVELDGSGDVDASHLEAQTAKISVAGSGNVDVSARDTLQADISGSGRVTYSGDPAVSSDVSGSGEVVHD</sequence>
<feature type="domain" description="Putative auto-transporter adhesin head GIN" evidence="3">
    <location>
        <begin position="44"/>
        <end position="220"/>
    </location>
</feature>
<dbReference type="PROSITE" id="PS51257">
    <property type="entry name" value="PROKAR_LIPOPROTEIN"/>
    <property type="match status" value="1"/>
</dbReference>
<evidence type="ECO:0000256" key="1">
    <source>
        <dbReference type="SAM" id="MobiDB-lite"/>
    </source>
</evidence>
<keyword evidence="2" id="KW-0732">Signal</keyword>
<dbReference type="EMBL" id="BAAAOG010000002">
    <property type="protein sequence ID" value="GAA1952484.1"/>
    <property type="molecule type" value="Genomic_DNA"/>
</dbReference>
<dbReference type="Pfam" id="PF10988">
    <property type="entry name" value="DUF2807"/>
    <property type="match status" value="1"/>
</dbReference>
<reference evidence="4 5" key="1">
    <citation type="journal article" date="2019" name="Int. J. Syst. Evol. Microbiol.">
        <title>The Global Catalogue of Microorganisms (GCM) 10K type strain sequencing project: providing services to taxonomists for standard genome sequencing and annotation.</title>
        <authorList>
            <consortium name="The Broad Institute Genomics Platform"/>
            <consortium name="The Broad Institute Genome Sequencing Center for Infectious Disease"/>
            <person name="Wu L."/>
            <person name="Ma J."/>
        </authorList>
    </citation>
    <scope>NUCLEOTIDE SEQUENCE [LARGE SCALE GENOMIC DNA]</scope>
    <source>
        <strain evidence="4 5">JCM 14901</strain>
    </source>
</reference>
<feature type="signal peptide" evidence="2">
    <location>
        <begin position="1"/>
        <end position="20"/>
    </location>
</feature>
<evidence type="ECO:0000256" key="2">
    <source>
        <dbReference type="SAM" id="SignalP"/>
    </source>
</evidence>
<keyword evidence="5" id="KW-1185">Reference proteome</keyword>
<feature type="compositionally biased region" description="Low complexity" evidence="1">
    <location>
        <begin position="222"/>
        <end position="235"/>
    </location>
</feature>
<evidence type="ECO:0000313" key="4">
    <source>
        <dbReference type="EMBL" id="GAA1952484.1"/>
    </source>
</evidence>
<protein>
    <submittedName>
        <fullName evidence="4">Head GIN domain-containing protein</fullName>
    </submittedName>
</protein>
<feature type="chain" id="PRO_5047398888" evidence="2">
    <location>
        <begin position="21"/>
        <end position="235"/>
    </location>
</feature>
<dbReference type="Proteomes" id="UP001499933">
    <property type="component" value="Unassembled WGS sequence"/>
</dbReference>
<gene>
    <name evidence="4" type="ORF">GCM10009776_12950</name>
</gene>
<dbReference type="PANTHER" id="PTHR39200">
    <property type="entry name" value="HYPOTHETICAL EXPORTED PROTEIN"/>
    <property type="match status" value="1"/>
</dbReference>
<dbReference type="InterPro" id="IPR021255">
    <property type="entry name" value="DUF2807"/>
</dbReference>
<dbReference type="RefSeq" id="WP_344092545.1">
    <property type="nucleotide sequence ID" value="NZ_BAAAOG010000002.1"/>
</dbReference>
<organism evidence="4 5">
    <name type="scientific">Microbacterium deminutum</name>
    <dbReference type="NCBI Taxonomy" id="344164"/>
    <lineage>
        <taxon>Bacteria</taxon>
        <taxon>Bacillati</taxon>
        <taxon>Actinomycetota</taxon>
        <taxon>Actinomycetes</taxon>
        <taxon>Micrococcales</taxon>
        <taxon>Microbacteriaceae</taxon>
        <taxon>Microbacterium</taxon>
    </lineage>
</organism>
<dbReference type="PANTHER" id="PTHR39200:SF1">
    <property type="entry name" value="AUTO-TRANSPORTER ADHESIN HEAD GIN DOMAIN-CONTAINING PROTEIN-RELATED"/>
    <property type="match status" value="1"/>
</dbReference>
<proteinExistence type="predicted"/>